<dbReference type="Pfam" id="PF03973">
    <property type="entry name" value="Triabin"/>
    <property type="match status" value="1"/>
</dbReference>
<dbReference type="EMBL" id="EF639062">
    <property type="protein sequence ID" value="ABR27947.1"/>
    <property type="molecule type" value="mRNA"/>
</dbReference>
<feature type="signal peptide" evidence="7">
    <location>
        <begin position="1"/>
        <end position="16"/>
    </location>
</feature>
<dbReference type="SUPFAM" id="SSF50814">
    <property type="entry name" value="Lipocalins"/>
    <property type="match status" value="1"/>
</dbReference>
<sequence>MKTIIAVILFVVLTYASEEITQTKQKLVYGQNKCQGYGGMINLDPKRFFKGNWSLIYSTPSSRLSHSNMCRDYKITPYQNGTVEVTYEYDENRCGNHYVAKCYGNQNSTREDQFDFDCYLHNEREELTSTHVNAYFLATDYDNFSVAYRCVQSKDHFEDNIFILFRPDKTNEDYAKTIAEHYGLTMCDFLARKDATC</sequence>
<evidence type="ECO:0000256" key="1">
    <source>
        <dbReference type="ARBA" id="ARBA00004613"/>
    </source>
</evidence>
<feature type="chain" id="PRO_5002703472" evidence="7">
    <location>
        <begin position="17"/>
        <end position="197"/>
    </location>
</feature>
<evidence type="ECO:0000313" key="8">
    <source>
        <dbReference type="EMBL" id="ABR27947.1"/>
    </source>
</evidence>
<keyword evidence="3" id="KW-0800">Toxin</keyword>
<dbReference type="GO" id="GO:0005576">
    <property type="term" value="C:extracellular region"/>
    <property type="evidence" value="ECO:0007669"/>
    <property type="project" value="UniProtKB-SubCell"/>
</dbReference>
<evidence type="ECO:0000256" key="7">
    <source>
        <dbReference type="SAM" id="SignalP"/>
    </source>
</evidence>
<dbReference type="GO" id="GO:0090729">
    <property type="term" value="F:toxin activity"/>
    <property type="evidence" value="ECO:0007669"/>
    <property type="project" value="UniProtKB-KW"/>
</dbReference>
<keyword evidence="2" id="KW-0964">Secreted</keyword>
<protein>
    <submittedName>
        <fullName evidence="8">Salivary lipocalin</fullName>
    </submittedName>
</protein>
<dbReference type="CDD" id="cd19423">
    <property type="entry name" value="lipocalin_LTBP1-like"/>
    <property type="match status" value="1"/>
</dbReference>
<dbReference type="Gene3D" id="2.40.128.20">
    <property type="match status" value="1"/>
</dbReference>
<organism evidence="8">
    <name type="scientific">Triatoma infestans</name>
    <name type="common">Assassin bug</name>
    <dbReference type="NCBI Taxonomy" id="30076"/>
    <lineage>
        <taxon>Eukaryota</taxon>
        <taxon>Metazoa</taxon>
        <taxon>Ecdysozoa</taxon>
        <taxon>Arthropoda</taxon>
        <taxon>Hexapoda</taxon>
        <taxon>Insecta</taxon>
        <taxon>Pterygota</taxon>
        <taxon>Neoptera</taxon>
        <taxon>Paraneoptera</taxon>
        <taxon>Hemiptera</taxon>
        <taxon>Heteroptera</taxon>
        <taxon>Panheteroptera</taxon>
        <taxon>Cimicomorpha</taxon>
        <taxon>Reduviidae</taxon>
        <taxon>Triatominae</taxon>
        <taxon>Triatoma</taxon>
    </lineage>
</organism>
<reference evidence="8" key="1">
    <citation type="submission" date="2007-05" db="EMBL/GenBank/DDBJ databases">
        <authorList>
            <person name="Douchkov D."/>
            <person name="Schweizer P."/>
        </authorList>
    </citation>
    <scope>NUCLEOTIDE SEQUENCE</scope>
    <source>
        <tissue evidence="8">Salivary gland</tissue>
    </source>
</reference>
<name>A6YPQ1_TRIIF</name>
<comment type="similarity">
    <text evidence="6">Belongs to the calycin superfamily. Triabin family.</text>
</comment>
<proteinExistence type="evidence at transcript level"/>
<evidence type="ECO:0000256" key="2">
    <source>
        <dbReference type="ARBA" id="ARBA00022525"/>
    </source>
</evidence>
<dbReference type="InterPro" id="IPR012674">
    <property type="entry name" value="Calycin"/>
</dbReference>
<evidence type="ECO:0000256" key="3">
    <source>
        <dbReference type="ARBA" id="ARBA00022656"/>
    </source>
</evidence>
<keyword evidence="4 7" id="KW-0732">Signal</keyword>
<dbReference type="GO" id="GO:0030682">
    <property type="term" value="P:symbiont-mediated perturbation of host defenses"/>
    <property type="evidence" value="ECO:0007669"/>
    <property type="project" value="InterPro"/>
</dbReference>
<dbReference type="AlphaFoldDB" id="A6YPQ1"/>
<reference evidence="8" key="2">
    <citation type="journal article" date="2008" name="Insect Biochem. Mol. Biol.">
        <title>An insight into the sialome of the blood-sucking bug Triatoma infestans, a vector of Chagas' disease.</title>
        <authorList>
            <person name="Assumpcao T.C."/>
            <person name="Francischetti I.M."/>
            <person name="Andersen J.F."/>
            <person name="Schwarz A."/>
            <person name="Santana J.M."/>
            <person name="Ribeiro J.M."/>
        </authorList>
    </citation>
    <scope>NUCLEOTIDE SEQUENCE</scope>
    <source>
        <tissue evidence="8">Salivary gland</tissue>
    </source>
</reference>
<evidence type="ECO:0000256" key="4">
    <source>
        <dbReference type="ARBA" id="ARBA00022729"/>
    </source>
</evidence>
<dbReference type="InterPro" id="IPR005657">
    <property type="entry name" value="Triabi/Procalin"/>
</dbReference>
<comment type="subcellular location">
    <subcellularLocation>
        <location evidence="1">Secreted</location>
    </subcellularLocation>
</comment>
<evidence type="ECO:0000256" key="5">
    <source>
        <dbReference type="ARBA" id="ARBA00023240"/>
    </source>
</evidence>
<accession>A6YPQ1</accession>
<evidence type="ECO:0000256" key="6">
    <source>
        <dbReference type="ARBA" id="ARBA00034121"/>
    </source>
</evidence>
<keyword evidence="5" id="KW-1199">Hemostasis impairing toxin</keyword>